<feature type="domain" description="Mur ligase C-terminal" evidence="13">
    <location>
        <begin position="320"/>
        <end position="445"/>
    </location>
</feature>
<evidence type="ECO:0000256" key="1">
    <source>
        <dbReference type="ARBA" id="ARBA00022490"/>
    </source>
</evidence>
<feature type="domain" description="Mur ligase N-terminal catalytic" evidence="12">
    <location>
        <begin position="26"/>
        <end position="96"/>
    </location>
</feature>
<keyword evidence="1 10" id="KW-0963">Cytoplasm</keyword>
<dbReference type="SUPFAM" id="SSF53623">
    <property type="entry name" value="MurD-like peptide ligases, catalytic domain"/>
    <property type="match status" value="1"/>
</dbReference>
<evidence type="ECO:0000256" key="7">
    <source>
        <dbReference type="ARBA" id="ARBA00022984"/>
    </source>
</evidence>
<dbReference type="HAMAP" id="MF_02019">
    <property type="entry name" value="MurF"/>
    <property type="match status" value="1"/>
</dbReference>
<keyword evidence="9 10" id="KW-0961">Cell wall biogenesis/degradation</keyword>
<evidence type="ECO:0000259" key="14">
    <source>
        <dbReference type="Pfam" id="PF08245"/>
    </source>
</evidence>
<dbReference type="Gene3D" id="3.90.190.20">
    <property type="entry name" value="Mur ligase, C-terminal domain"/>
    <property type="match status" value="1"/>
</dbReference>
<keyword evidence="5 10" id="KW-0067">ATP-binding</keyword>
<keyword evidence="7 10" id="KW-0573">Peptidoglycan synthesis</keyword>
<gene>
    <name evidence="10 15" type="primary">murF</name>
    <name evidence="15" type="ORF">PTI45_03592</name>
</gene>
<keyword evidence="8 10" id="KW-0131">Cell cycle</keyword>
<dbReference type="Gene3D" id="3.40.1390.10">
    <property type="entry name" value="MurE/MurF, N-terminal domain"/>
    <property type="match status" value="1"/>
</dbReference>
<dbReference type="InterPro" id="IPR000713">
    <property type="entry name" value="Mur_ligase_N"/>
</dbReference>
<evidence type="ECO:0000256" key="9">
    <source>
        <dbReference type="ARBA" id="ARBA00023316"/>
    </source>
</evidence>
<dbReference type="InterPro" id="IPR036615">
    <property type="entry name" value="Mur_ligase_C_dom_sf"/>
</dbReference>
<organism evidence="15 16">
    <name type="scientific">Paenibacillus nuruki</name>
    <dbReference type="NCBI Taxonomy" id="1886670"/>
    <lineage>
        <taxon>Bacteria</taxon>
        <taxon>Bacillati</taxon>
        <taxon>Bacillota</taxon>
        <taxon>Bacilli</taxon>
        <taxon>Bacillales</taxon>
        <taxon>Paenibacillaceae</taxon>
        <taxon>Paenibacillus</taxon>
    </lineage>
</organism>
<protein>
    <recommendedName>
        <fullName evidence="10 11">UDP-N-acetylmuramoyl-tripeptide--D-alanyl-D-alanine ligase</fullName>
        <ecNumber evidence="10 11">6.3.2.10</ecNumber>
    </recommendedName>
    <alternativeName>
        <fullName evidence="10">D-alanyl-D-alanine-adding enzyme</fullName>
    </alternativeName>
</protein>
<accession>A0A1E3KZA4</accession>
<dbReference type="GO" id="GO:0071555">
    <property type="term" value="P:cell wall organization"/>
    <property type="evidence" value="ECO:0007669"/>
    <property type="project" value="UniProtKB-KW"/>
</dbReference>
<proteinExistence type="inferred from homology"/>
<evidence type="ECO:0000256" key="8">
    <source>
        <dbReference type="ARBA" id="ARBA00023306"/>
    </source>
</evidence>
<sequence length="469" mass="50832">MINTTLGQIADICGGQLQGSSDTCLEGVSINSRQLVQGGLFVPIVGEKFDGHEFVTSALTEGALGSLWQEDHGTPPSGNIVIVKDTLQALQQLAEDYVQQTGVKVVGITGSNGKTTTKDIVYALLAEAYRVHKTEGNFNNHIGLPLTILAMPKDTEILILEMGMSGRGEIELLSNIAHPETTIITNIGESHLQQLGSREEIACAKLEIVSGLRADGLLVYLGDEPLLKQILSESAFEQKEMNKITFGLDHTNNVYPTGVMFQGKSTVFTTNSESDEAWTLPLLGMHNVINALAAITVAQHYQVTPEQIRQGLSKLQLTGMRIEIIQGRNGITLLNDAYNASPTSMKAAIDVLGNLKGYQRKIAVLGDMLELGEDEAIYHQEVGQYIDGQADILFTYGQLGQQIAEGAAKVLEASQIHSYLSKQELINDLLQIAQDKDAILFKASRGMKLEEVVQALMPDSTSNAKALEE</sequence>
<evidence type="ECO:0000256" key="2">
    <source>
        <dbReference type="ARBA" id="ARBA00022598"/>
    </source>
</evidence>
<evidence type="ECO:0000256" key="10">
    <source>
        <dbReference type="HAMAP-Rule" id="MF_02019"/>
    </source>
</evidence>
<comment type="similarity">
    <text evidence="10">Belongs to the MurCDEF family. MurF subfamily.</text>
</comment>
<dbReference type="Pfam" id="PF08245">
    <property type="entry name" value="Mur_ligase_M"/>
    <property type="match status" value="1"/>
</dbReference>
<evidence type="ECO:0000259" key="12">
    <source>
        <dbReference type="Pfam" id="PF01225"/>
    </source>
</evidence>
<evidence type="ECO:0000256" key="11">
    <source>
        <dbReference type="RuleBase" id="RU004136"/>
    </source>
</evidence>
<dbReference type="NCBIfam" id="TIGR01143">
    <property type="entry name" value="murF"/>
    <property type="match status" value="1"/>
</dbReference>
<dbReference type="GO" id="GO:0047480">
    <property type="term" value="F:UDP-N-acetylmuramoyl-tripeptide-D-alanyl-D-alanine ligase activity"/>
    <property type="evidence" value="ECO:0007669"/>
    <property type="project" value="UniProtKB-UniRule"/>
</dbReference>
<evidence type="ECO:0000259" key="13">
    <source>
        <dbReference type="Pfam" id="PF02875"/>
    </source>
</evidence>
<dbReference type="Pfam" id="PF01225">
    <property type="entry name" value="Mur_ligase"/>
    <property type="match status" value="1"/>
</dbReference>
<dbReference type="UniPathway" id="UPA00219"/>
<dbReference type="GO" id="GO:0005737">
    <property type="term" value="C:cytoplasm"/>
    <property type="evidence" value="ECO:0007669"/>
    <property type="project" value="UniProtKB-SubCell"/>
</dbReference>
<keyword evidence="4 10" id="KW-0547">Nucleotide-binding</keyword>
<dbReference type="GO" id="GO:0051301">
    <property type="term" value="P:cell division"/>
    <property type="evidence" value="ECO:0007669"/>
    <property type="project" value="UniProtKB-KW"/>
</dbReference>
<dbReference type="InterPro" id="IPR013221">
    <property type="entry name" value="Mur_ligase_cen"/>
</dbReference>
<dbReference type="EMBL" id="MDER01000070">
    <property type="protein sequence ID" value="ODP26867.1"/>
    <property type="molecule type" value="Genomic_DNA"/>
</dbReference>
<dbReference type="InterPro" id="IPR051046">
    <property type="entry name" value="MurCDEF_CellWall_CoF430Synth"/>
</dbReference>
<reference evidence="15 16" key="1">
    <citation type="submission" date="2016-08" db="EMBL/GenBank/DDBJ databases">
        <title>Genome sequencing of Paenibacillus sp. TI45-13ar, isolated from Korean traditional nuruk.</title>
        <authorList>
            <person name="Kim S.-J."/>
        </authorList>
    </citation>
    <scope>NUCLEOTIDE SEQUENCE [LARGE SCALE GENOMIC DNA]</scope>
    <source>
        <strain evidence="15 16">TI45-13ar</strain>
    </source>
</reference>
<keyword evidence="6 10" id="KW-0133">Cell shape</keyword>
<dbReference type="PATRIC" id="fig|1886670.3.peg.3620"/>
<name>A0A1E3KZA4_9BACL</name>
<feature type="domain" description="Mur ligase central" evidence="14">
    <location>
        <begin position="108"/>
        <end position="298"/>
    </location>
</feature>
<dbReference type="PANTHER" id="PTHR43024:SF1">
    <property type="entry name" value="UDP-N-ACETYLMURAMOYL-TRIPEPTIDE--D-ALANYL-D-ALANINE LIGASE"/>
    <property type="match status" value="1"/>
</dbReference>
<dbReference type="SUPFAM" id="SSF63418">
    <property type="entry name" value="MurE/MurF N-terminal domain"/>
    <property type="match status" value="1"/>
</dbReference>
<dbReference type="InterPro" id="IPR035911">
    <property type="entry name" value="MurE/MurF_N"/>
</dbReference>
<comment type="catalytic activity">
    <reaction evidence="10 11">
        <text>D-alanyl-D-alanine + UDP-N-acetyl-alpha-D-muramoyl-L-alanyl-gamma-D-glutamyl-meso-2,6-diaminopimelate + ATP = UDP-N-acetyl-alpha-D-muramoyl-L-alanyl-gamma-D-glutamyl-meso-2,6-diaminopimeloyl-D-alanyl-D-alanine + ADP + phosphate + H(+)</text>
        <dbReference type="Rhea" id="RHEA:28374"/>
        <dbReference type="ChEBI" id="CHEBI:15378"/>
        <dbReference type="ChEBI" id="CHEBI:30616"/>
        <dbReference type="ChEBI" id="CHEBI:43474"/>
        <dbReference type="ChEBI" id="CHEBI:57822"/>
        <dbReference type="ChEBI" id="CHEBI:61386"/>
        <dbReference type="ChEBI" id="CHEBI:83905"/>
        <dbReference type="ChEBI" id="CHEBI:456216"/>
        <dbReference type="EC" id="6.3.2.10"/>
    </reaction>
</comment>
<dbReference type="EC" id="6.3.2.10" evidence="10 11"/>
<dbReference type="InterPro" id="IPR005863">
    <property type="entry name" value="UDP-N-AcMur_synth"/>
</dbReference>
<dbReference type="GO" id="GO:0009252">
    <property type="term" value="P:peptidoglycan biosynthetic process"/>
    <property type="evidence" value="ECO:0007669"/>
    <property type="project" value="UniProtKB-UniRule"/>
</dbReference>
<dbReference type="GO" id="GO:0008766">
    <property type="term" value="F:UDP-N-acetylmuramoylalanyl-D-glutamyl-2,6-diaminopimelate-D-alanyl-D-alanine ligase activity"/>
    <property type="evidence" value="ECO:0007669"/>
    <property type="project" value="RHEA"/>
</dbReference>
<feature type="binding site" evidence="10">
    <location>
        <begin position="110"/>
        <end position="116"/>
    </location>
    <ligand>
        <name>ATP</name>
        <dbReference type="ChEBI" id="CHEBI:30616"/>
    </ligand>
</feature>
<dbReference type="Proteomes" id="UP000094578">
    <property type="component" value="Unassembled WGS sequence"/>
</dbReference>
<dbReference type="GO" id="GO:0005524">
    <property type="term" value="F:ATP binding"/>
    <property type="evidence" value="ECO:0007669"/>
    <property type="project" value="UniProtKB-UniRule"/>
</dbReference>
<dbReference type="GO" id="GO:0008360">
    <property type="term" value="P:regulation of cell shape"/>
    <property type="evidence" value="ECO:0007669"/>
    <property type="project" value="UniProtKB-KW"/>
</dbReference>
<evidence type="ECO:0000313" key="16">
    <source>
        <dbReference type="Proteomes" id="UP000094578"/>
    </source>
</evidence>
<dbReference type="PANTHER" id="PTHR43024">
    <property type="entry name" value="UDP-N-ACETYLMURAMOYL-TRIPEPTIDE--D-ALANYL-D-ALANINE LIGASE"/>
    <property type="match status" value="1"/>
</dbReference>
<comment type="pathway">
    <text evidence="10 11">Cell wall biogenesis; peptidoglycan biosynthesis.</text>
</comment>
<dbReference type="AlphaFoldDB" id="A0A1E3KZA4"/>
<dbReference type="SUPFAM" id="SSF53244">
    <property type="entry name" value="MurD-like peptide ligases, peptide-binding domain"/>
    <property type="match status" value="1"/>
</dbReference>
<evidence type="ECO:0000256" key="5">
    <source>
        <dbReference type="ARBA" id="ARBA00022840"/>
    </source>
</evidence>
<comment type="caution">
    <text evidence="15">The sequence shown here is derived from an EMBL/GenBank/DDBJ whole genome shotgun (WGS) entry which is preliminary data.</text>
</comment>
<comment type="function">
    <text evidence="10 11">Involved in cell wall formation. Catalyzes the final step in the synthesis of UDP-N-acetylmuramoyl-pentapeptide, the precursor of murein.</text>
</comment>
<dbReference type="InterPro" id="IPR036565">
    <property type="entry name" value="Mur-like_cat_sf"/>
</dbReference>
<dbReference type="Gene3D" id="3.40.1190.10">
    <property type="entry name" value="Mur-like, catalytic domain"/>
    <property type="match status" value="1"/>
</dbReference>
<keyword evidence="16" id="KW-1185">Reference proteome</keyword>
<dbReference type="STRING" id="1886670.PTI45_03592"/>
<evidence type="ECO:0000256" key="4">
    <source>
        <dbReference type="ARBA" id="ARBA00022741"/>
    </source>
</evidence>
<evidence type="ECO:0000313" key="15">
    <source>
        <dbReference type="EMBL" id="ODP26867.1"/>
    </source>
</evidence>
<evidence type="ECO:0000256" key="3">
    <source>
        <dbReference type="ARBA" id="ARBA00022618"/>
    </source>
</evidence>
<dbReference type="Pfam" id="PF02875">
    <property type="entry name" value="Mur_ligase_C"/>
    <property type="match status" value="1"/>
</dbReference>
<evidence type="ECO:0000256" key="6">
    <source>
        <dbReference type="ARBA" id="ARBA00022960"/>
    </source>
</evidence>
<dbReference type="InterPro" id="IPR004101">
    <property type="entry name" value="Mur_ligase_C"/>
</dbReference>
<keyword evidence="3 10" id="KW-0132">Cell division</keyword>
<keyword evidence="2 10" id="KW-0436">Ligase</keyword>
<comment type="subcellular location">
    <subcellularLocation>
        <location evidence="10 11">Cytoplasm</location>
    </subcellularLocation>
</comment>